<dbReference type="EMBL" id="FWFX01000012">
    <property type="protein sequence ID" value="SLN64069.1"/>
    <property type="molecule type" value="Genomic_DNA"/>
</dbReference>
<proteinExistence type="predicted"/>
<organism evidence="1 2">
    <name type="scientific">Roseovarius albus</name>
    <dbReference type="NCBI Taxonomy" id="1247867"/>
    <lineage>
        <taxon>Bacteria</taxon>
        <taxon>Pseudomonadati</taxon>
        <taxon>Pseudomonadota</taxon>
        <taxon>Alphaproteobacteria</taxon>
        <taxon>Rhodobacterales</taxon>
        <taxon>Roseobacteraceae</taxon>
        <taxon>Roseovarius</taxon>
    </lineage>
</organism>
<dbReference type="AlphaFoldDB" id="A0A1X6ZXH5"/>
<accession>A0A1X6ZXH5</accession>
<gene>
    <name evidence="1" type="ORF">ROA7450_03376</name>
</gene>
<dbReference type="Proteomes" id="UP000193061">
    <property type="component" value="Unassembled WGS sequence"/>
</dbReference>
<reference evidence="1 2" key="1">
    <citation type="submission" date="2017-03" db="EMBL/GenBank/DDBJ databases">
        <authorList>
            <person name="Afonso C.L."/>
            <person name="Miller P.J."/>
            <person name="Scott M.A."/>
            <person name="Spackman E."/>
            <person name="Goraichik I."/>
            <person name="Dimitrov K.M."/>
            <person name="Suarez D.L."/>
            <person name="Swayne D.E."/>
        </authorList>
    </citation>
    <scope>NUCLEOTIDE SEQUENCE [LARGE SCALE GENOMIC DNA]</scope>
    <source>
        <strain evidence="1 2">CECT 7450</strain>
    </source>
</reference>
<evidence type="ECO:0000313" key="1">
    <source>
        <dbReference type="EMBL" id="SLN64069.1"/>
    </source>
</evidence>
<protein>
    <submittedName>
        <fullName evidence="1">Uncharacterized protein</fullName>
    </submittedName>
</protein>
<evidence type="ECO:0000313" key="2">
    <source>
        <dbReference type="Proteomes" id="UP000193061"/>
    </source>
</evidence>
<keyword evidence="2" id="KW-1185">Reference proteome</keyword>
<name>A0A1X6ZXH5_9RHOB</name>
<sequence length="82" mass="9701">MTDRDYGSIRVEEIDGSHVRMGISTYSWQNVTRIRRRAIALGRNYAKGWHCLHCGNLMPEWKRVDAKYCKEGCRKMAARQRR</sequence>